<evidence type="ECO:0000256" key="2">
    <source>
        <dbReference type="ARBA" id="ARBA00023163"/>
    </source>
</evidence>
<reference evidence="4 5" key="1">
    <citation type="submission" date="2024-11" db="EMBL/GenBank/DDBJ databases">
        <title>Chromosome-level genome assembly of Eucalyptus globulus Labill. provides insights into its genome evolution.</title>
        <authorList>
            <person name="Li X."/>
        </authorList>
    </citation>
    <scope>NUCLEOTIDE SEQUENCE [LARGE SCALE GENOMIC DNA]</scope>
    <source>
        <strain evidence="4">CL2024</strain>
        <tissue evidence="4">Fresh tender leaves</tissue>
    </source>
</reference>
<comment type="caution">
    <text evidence="3">Lacks conserved residue(s) required for the propagation of feature annotation.</text>
</comment>
<comment type="similarity">
    <text evidence="3">Belongs to the GRAS family.</text>
</comment>
<feature type="region of interest" description="Leucine repeat II (LRII)" evidence="3">
    <location>
        <begin position="487"/>
        <end position="519"/>
    </location>
</feature>
<feature type="region of interest" description="SAW" evidence="3">
    <location>
        <begin position="625"/>
        <end position="700"/>
    </location>
</feature>
<comment type="caution">
    <text evidence="4">The sequence shown here is derived from an EMBL/GenBank/DDBJ whole genome shotgun (WGS) entry which is preliminary data.</text>
</comment>
<keyword evidence="2" id="KW-0804">Transcription</keyword>
<proteinExistence type="inferred from homology"/>
<feature type="region of interest" description="Leucine repeat I (LRI)" evidence="3">
    <location>
        <begin position="328"/>
        <end position="388"/>
    </location>
</feature>
<dbReference type="AlphaFoldDB" id="A0ABD3IKC3"/>
<dbReference type="EMBL" id="JBJKBG010000011">
    <property type="protein sequence ID" value="KAL3715410.1"/>
    <property type="molecule type" value="Genomic_DNA"/>
</dbReference>
<dbReference type="PANTHER" id="PTHR31636">
    <property type="entry name" value="OSJNBA0084A10.13 PROTEIN-RELATED"/>
    <property type="match status" value="1"/>
</dbReference>
<dbReference type="Proteomes" id="UP001634007">
    <property type="component" value="Unassembled WGS sequence"/>
</dbReference>
<organism evidence="4 5">
    <name type="scientific">Eucalyptus globulus</name>
    <name type="common">Tasmanian blue gum</name>
    <dbReference type="NCBI Taxonomy" id="34317"/>
    <lineage>
        <taxon>Eukaryota</taxon>
        <taxon>Viridiplantae</taxon>
        <taxon>Streptophyta</taxon>
        <taxon>Embryophyta</taxon>
        <taxon>Tracheophyta</taxon>
        <taxon>Spermatophyta</taxon>
        <taxon>Magnoliopsida</taxon>
        <taxon>eudicotyledons</taxon>
        <taxon>Gunneridae</taxon>
        <taxon>Pentapetalae</taxon>
        <taxon>rosids</taxon>
        <taxon>malvids</taxon>
        <taxon>Myrtales</taxon>
        <taxon>Myrtaceae</taxon>
        <taxon>Myrtoideae</taxon>
        <taxon>Eucalypteae</taxon>
        <taxon>Eucalyptus</taxon>
    </lineage>
</organism>
<dbReference type="PROSITE" id="PS50985">
    <property type="entry name" value="GRAS"/>
    <property type="match status" value="1"/>
</dbReference>
<evidence type="ECO:0008006" key="6">
    <source>
        <dbReference type="Google" id="ProtNLM"/>
    </source>
</evidence>
<sequence>MDPLMGALYPSDGFKPDDQSISAVVDQCLVSRPTFQSAPDRCGEMHHLVDDAPFSNECRDAPDTEETEFSDAVFEYISRILMEEDIEEKTCMLQDSLDLLSAEKSFYEVLGKKYPPSPEPSRTNCITYNDKHSNDSLLDGTRYTSTIGSRKTGYCASIGQVENPSNYGTMRFERDIGPPAFQPNQGGNAERPDLCSESRFVRQFRMGVEESSKFLPNQATTELLYQEPHGKIDKVDRLGALKRKESLHMEEGNMEERSSKQAFVHEESVLRSDAFDAVLLNIQGEGLAHLMNLRASLKHRVNEIAHKIEEPKGGRGHGKKKRGKVEVVDVRTLLIQCAQAVASNDHRSANALLNEIRKHASPFGDGTQRLAHYFANGLEARLAGTGSQIYRGLVNRKTTAADMLNAYHLYLAACPFQRYSNTVSCRMVIDTVADKMRIHIIDFGILYGFRWPTLIQLLSRRPCPPKLRITGIDLPQPGFRPAQRIKETGRRLANYAESFNVPFEYNAIAKRWEFIELEELKIDRDEVTIVNCMFRFENLFDETVAEESPRDIVLNLIRRAQPDLFIHGVINGNYNAPFFVTRFREALHHFSSLFDMLDTIIPRENQERMLIEKITLEREALNTIACEGCERVERPESYKQWQLRNMRAGFVQVPLSRRLAQFVSNNIASRYHKDFVVDEVGKWLLIGWKGRFLYAFSTWKPA</sequence>
<evidence type="ECO:0000256" key="3">
    <source>
        <dbReference type="PROSITE-ProRule" id="PRU01191"/>
    </source>
</evidence>
<evidence type="ECO:0000313" key="5">
    <source>
        <dbReference type="Proteomes" id="UP001634007"/>
    </source>
</evidence>
<name>A0ABD3IKC3_EUCGL</name>
<accession>A0ABD3IKC3</accession>
<dbReference type="Pfam" id="PF03514">
    <property type="entry name" value="GRAS"/>
    <property type="match status" value="1"/>
</dbReference>
<keyword evidence="1" id="KW-0805">Transcription regulation</keyword>
<evidence type="ECO:0000256" key="1">
    <source>
        <dbReference type="ARBA" id="ARBA00023015"/>
    </source>
</evidence>
<evidence type="ECO:0000313" key="4">
    <source>
        <dbReference type="EMBL" id="KAL3715410.1"/>
    </source>
</evidence>
<dbReference type="InterPro" id="IPR005202">
    <property type="entry name" value="TF_GRAS"/>
</dbReference>
<gene>
    <name evidence="4" type="ORF">ACJRO7_007185</name>
</gene>
<protein>
    <recommendedName>
        <fullName evidence="6">Scarecrow-like protein 9</fullName>
    </recommendedName>
</protein>
<keyword evidence="5" id="KW-1185">Reference proteome</keyword>
<feature type="short sequence motif" description="VHIID" evidence="3">
    <location>
        <begin position="438"/>
        <end position="442"/>
    </location>
</feature>